<keyword evidence="1" id="KW-1133">Transmembrane helix</keyword>
<gene>
    <name evidence="2" type="ORF">ISU07_15630</name>
</gene>
<keyword evidence="1" id="KW-0472">Membrane</keyword>
<evidence type="ECO:0000256" key="1">
    <source>
        <dbReference type="SAM" id="Phobius"/>
    </source>
</evidence>
<protein>
    <submittedName>
        <fullName evidence="2">Uncharacterized protein</fullName>
    </submittedName>
</protein>
<dbReference type="RefSeq" id="WP_194707757.1">
    <property type="nucleotide sequence ID" value="NZ_JADKPN010000010.1"/>
</dbReference>
<evidence type="ECO:0000313" key="3">
    <source>
        <dbReference type="Proteomes" id="UP000640489"/>
    </source>
</evidence>
<keyword evidence="1" id="KW-0812">Transmembrane</keyword>
<dbReference type="EMBL" id="JADKPN010000010">
    <property type="protein sequence ID" value="MBF4764564.1"/>
    <property type="molecule type" value="Genomic_DNA"/>
</dbReference>
<keyword evidence="3" id="KW-1185">Reference proteome</keyword>
<organism evidence="2 3">
    <name type="scientific">Nocardioides islandensis</name>
    <dbReference type="NCBI Taxonomy" id="433663"/>
    <lineage>
        <taxon>Bacteria</taxon>
        <taxon>Bacillati</taxon>
        <taxon>Actinomycetota</taxon>
        <taxon>Actinomycetes</taxon>
        <taxon>Propionibacteriales</taxon>
        <taxon>Nocardioidaceae</taxon>
        <taxon>Nocardioides</taxon>
    </lineage>
</organism>
<sequence length="55" mass="5836">MTIIDTTTVSVLFALVALAVLTGVVAIGIALVRTPGIRFHLPRHAEPVLHGRLAH</sequence>
<dbReference type="Proteomes" id="UP000640489">
    <property type="component" value="Unassembled WGS sequence"/>
</dbReference>
<dbReference type="AlphaFoldDB" id="A0A930YJ12"/>
<feature type="transmembrane region" description="Helical" evidence="1">
    <location>
        <begin position="12"/>
        <end position="32"/>
    </location>
</feature>
<accession>A0A930YJ12</accession>
<proteinExistence type="predicted"/>
<reference evidence="2" key="1">
    <citation type="submission" date="2020-11" db="EMBL/GenBank/DDBJ databases">
        <title>Nocardioides sp. nov., isolated from Soil of Cynanchum wilfordii Hemsley rhizosphere.</title>
        <authorList>
            <person name="Lee J.-S."/>
            <person name="Suh M.K."/>
            <person name="Kim J.-S."/>
        </authorList>
    </citation>
    <scope>NUCLEOTIDE SEQUENCE</scope>
    <source>
        <strain evidence="2">KCTC 19275</strain>
    </source>
</reference>
<comment type="caution">
    <text evidence="2">The sequence shown here is derived from an EMBL/GenBank/DDBJ whole genome shotgun (WGS) entry which is preliminary data.</text>
</comment>
<evidence type="ECO:0000313" key="2">
    <source>
        <dbReference type="EMBL" id="MBF4764564.1"/>
    </source>
</evidence>
<name>A0A930YJ12_9ACTN</name>